<dbReference type="InterPro" id="IPR037185">
    <property type="entry name" value="EmrE-like"/>
</dbReference>
<evidence type="ECO:0000256" key="5">
    <source>
        <dbReference type="ARBA" id="ARBA00023136"/>
    </source>
</evidence>
<keyword evidence="4 7" id="KW-1133">Transmembrane helix</keyword>
<proteinExistence type="inferred from homology"/>
<evidence type="ECO:0000256" key="4">
    <source>
        <dbReference type="ARBA" id="ARBA00022989"/>
    </source>
</evidence>
<dbReference type="InterPro" id="IPR050638">
    <property type="entry name" value="AA-Vitamin_Transporters"/>
</dbReference>
<keyword evidence="5 7" id="KW-0472">Membrane</keyword>
<dbReference type="PANTHER" id="PTHR32322:SF2">
    <property type="entry name" value="EAMA DOMAIN-CONTAINING PROTEIN"/>
    <property type="match status" value="1"/>
</dbReference>
<comment type="similarity">
    <text evidence="2">Belongs to the EamA transporter family.</text>
</comment>
<dbReference type="Pfam" id="PF00892">
    <property type="entry name" value="EamA"/>
    <property type="match status" value="2"/>
</dbReference>
<sequence>MGSVIITGVRYERAAIAGAAVAAAAVGAAVPVNGLLRDYPMWTGQGFRYALAGVLLLGWARVRGRSLPVPRVRDLPALAGLAVSGMLGFSLLQIHAQRYADPGFVAAVVGASPLLLGLAAPLLSRRRPSPPVVAGAALVVAGIAALSGGGAWRGAGLALSVGSLLCEASFTLLAVGVVARLGGLAVSMWCCLIAGGIGLAAGAATEPLRPPGAVELAALLVVAVVVTAVAFCLWYHGLAVLGADRVGVLIGLMPVSGFAVAVVLGTQQPTSASVAGTAVVAVGCGSACAAGARQAAAAREPFGLFTGSRARPVTAGSALLAGVARLALLLAEPAQELGVVVRRDRGTAAAAGRAGGGVRTERLPEQHRDRDETDRRQHVDHLGATSTRHPRD</sequence>
<feature type="transmembrane region" description="Helical" evidence="7">
    <location>
        <begin position="272"/>
        <end position="292"/>
    </location>
</feature>
<evidence type="ECO:0000313" key="9">
    <source>
        <dbReference type="EMBL" id="GAA0527538.1"/>
    </source>
</evidence>
<protein>
    <recommendedName>
        <fullName evidence="8">EamA domain-containing protein</fullName>
    </recommendedName>
</protein>
<feature type="region of interest" description="Disordered" evidence="6">
    <location>
        <begin position="350"/>
        <end position="392"/>
    </location>
</feature>
<dbReference type="InterPro" id="IPR000620">
    <property type="entry name" value="EamA_dom"/>
</dbReference>
<evidence type="ECO:0000256" key="7">
    <source>
        <dbReference type="SAM" id="Phobius"/>
    </source>
</evidence>
<feature type="transmembrane region" description="Helical" evidence="7">
    <location>
        <begin position="186"/>
        <end position="204"/>
    </location>
</feature>
<feature type="compositionally biased region" description="Basic and acidic residues" evidence="6">
    <location>
        <begin position="359"/>
        <end position="381"/>
    </location>
</feature>
<gene>
    <name evidence="9" type="ORF">GCM10009533_28550</name>
</gene>
<feature type="transmembrane region" description="Helical" evidence="7">
    <location>
        <begin position="246"/>
        <end position="266"/>
    </location>
</feature>
<evidence type="ECO:0000256" key="2">
    <source>
        <dbReference type="ARBA" id="ARBA00007362"/>
    </source>
</evidence>
<feature type="domain" description="EamA" evidence="8">
    <location>
        <begin position="17"/>
        <end position="147"/>
    </location>
</feature>
<evidence type="ECO:0000256" key="6">
    <source>
        <dbReference type="SAM" id="MobiDB-lite"/>
    </source>
</evidence>
<feature type="transmembrane region" description="Helical" evidence="7">
    <location>
        <begin position="75"/>
        <end position="96"/>
    </location>
</feature>
<dbReference type="EMBL" id="BAAAGS010000016">
    <property type="protein sequence ID" value="GAA0527538.1"/>
    <property type="molecule type" value="Genomic_DNA"/>
</dbReference>
<comment type="subcellular location">
    <subcellularLocation>
        <location evidence="1">Membrane</location>
        <topology evidence="1">Multi-pass membrane protein</topology>
    </subcellularLocation>
</comment>
<evidence type="ECO:0000256" key="1">
    <source>
        <dbReference type="ARBA" id="ARBA00004141"/>
    </source>
</evidence>
<dbReference type="PANTHER" id="PTHR32322">
    <property type="entry name" value="INNER MEMBRANE TRANSPORTER"/>
    <property type="match status" value="1"/>
</dbReference>
<feature type="transmembrane region" description="Helical" evidence="7">
    <location>
        <begin position="14"/>
        <end position="34"/>
    </location>
</feature>
<accession>A0ABN1CWN6</accession>
<keyword evidence="10" id="KW-1185">Reference proteome</keyword>
<feature type="transmembrane region" description="Helical" evidence="7">
    <location>
        <begin position="158"/>
        <end position="179"/>
    </location>
</feature>
<feature type="transmembrane region" description="Helical" evidence="7">
    <location>
        <begin position="102"/>
        <end position="120"/>
    </location>
</feature>
<dbReference type="SUPFAM" id="SSF103481">
    <property type="entry name" value="Multidrug resistance efflux transporter EmrE"/>
    <property type="match status" value="2"/>
</dbReference>
<evidence type="ECO:0000256" key="3">
    <source>
        <dbReference type="ARBA" id="ARBA00022692"/>
    </source>
</evidence>
<feature type="transmembrane region" description="Helical" evidence="7">
    <location>
        <begin position="216"/>
        <end position="234"/>
    </location>
</feature>
<feature type="transmembrane region" description="Helical" evidence="7">
    <location>
        <begin position="132"/>
        <end position="152"/>
    </location>
</feature>
<dbReference type="Proteomes" id="UP001500729">
    <property type="component" value="Unassembled WGS sequence"/>
</dbReference>
<organism evidence="9 10">
    <name type="scientific">Saccharopolyspora erythraea</name>
    <name type="common">Streptomyces erythraeus</name>
    <dbReference type="NCBI Taxonomy" id="1836"/>
    <lineage>
        <taxon>Bacteria</taxon>
        <taxon>Bacillati</taxon>
        <taxon>Actinomycetota</taxon>
        <taxon>Actinomycetes</taxon>
        <taxon>Pseudonocardiales</taxon>
        <taxon>Pseudonocardiaceae</taxon>
        <taxon>Saccharopolyspora</taxon>
    </lineage>
</organism>
<name>A0ABN1CWN6_SACER</name>
<reference evidence="9 10" key="1">
    <citation type="journal article" date="2019" name="Int. J. Syst. Evol. Microbiol.">
        <title>The Global Catalogue of Microorganisms (GCM) 10K type strain sequencing project: providing services to taxonomists for standard genome sequencing and annotation.</title>
        <authorList>
            <consortium name="The Broad Institute Genomics Platform"/>
            <consortium name="The Broad Institute Genome Sequencing Center for Infectious Disease"/>
            <person name="Wu L."/>
            <person name="Ma J."/>
        </authorList>
    </citation>
    <scope>NUCLEOTIDE SEQUENCE [LARGE SCALE GENOMIC DNA]</scope>
    <source>
        <strain evidence="9 10">JCM 10303</strain>
    </source>
</reference>
<evidence type="ECO:0000259" key="8">
    <source>
        <dbReference type="Pfam" id="PF00892"/>
    </source>
</evidence>
<keyword evidence="3 7" id="KW-0812">Transmembrane</keyword>
<comment type="caution">
    <text evidence="9">The sequence shown here is derived from an EMBL/GenBank/DDBJ whole genome shotgun (WGS) entry which is preliminary data.</text>
</comment>
<evidence type="ECO:0000313" key="10">
    <source>
        <dbReference type="Proteomes" id="UP001500729"/>
    </source>
</evidence>
<feature type="domain" description="EamA" evidence="8">
    <location>
        <begin position="156"/>
        <end position="284"/>
    </location>
</feature>
<feature type="transmembrane region" description="Helical" evidence="7">
    <location>
        <begin position="46"/>
        <end position="63"/>
    </location>
</feature>